<dbReference type="GO" id="GO:0043952">
    <property type="term" value="P:protein transport by the Sec complex"/>
    <property type="evidence" value="ECO:0007669"/>
    <property type="project" value="TreeGrafter"/>
</dbReference>
<dbReference type="AlphaFoldDB" id="A0A369TL57"/>
<evidence type="ECO:0000256" key="11">
    <source>
        <dbReference type="ARBA" id="ARBA00025182"/>
    </source>
</evidence>
<dbReference type="PANTHER" id="PTHR34182:SF1">
    <property type="entry name" value="PROTEIN-EXPORT MEMBRANE PROTEIN SECG"/>
    <property type="match status" value="1"/>
</dbReference>
<comment type="caution">
    <text evidence="14">The sequence shown here is derived from an EMBL/GenBank/DDBJ whole genome shotgun (WGS) entry which is preliminary data.</text>
</comment>
<reference evidence="14 15" key="1">
    <citation type="submission" date="2018-07" db="EMBL/GenBank/DDBJ databases">
        <title>Thalassococcus profundi sp. nov., a marine bacterium isolated from deep seawater of Okinawa Trough.</title>
        <authorList>
            <person name="Yu M."/>
        </authorList>
    </citation>
    <scope>NUCLEOTIDE SEQUENCE [LARGE SCALE GENOMIC DNA]</scope>
    <source>
        <strain evidence="14 15">WRAS1</strain>
    </source>
</reference>
<dbReference type="NCBIfam" id="TIGR00810">
    <property type="entry name" value="secG"/>
    <property type="match status" value="1"/>
</dbReference>
<protein>
    <recommendedName>
        <fullName evidence="3 12">Protein-export membrane protein SecG</fullName>
    </recommendedName>
</protein>
<evidence type="ECO:0000256" key="6">
    <source>
        <dbReference type="ARBA" id="ARBA00022692"/>
    </source>
</evidence>
<dbReference type="Pfam" id="PF03840">
    <property type="entry name" value="SecG"/>
    <property type="match status" value="1"/>
</dbReference>
<keyword evidence="9 12" id="KW-0811">Translocation</keyword>
<dbReference type="EMBL" id="QPMK01000017">
    <property type="protein sequence ID" value="RDD64847.1"/>
    <property type="molecule type" value="Genomic_DNA"/>
</dbReference>
<evidence type="ECO:0000256" key="2">
    <source>
        <dbReference type="ARBA" id="ARBA00008445"/>
    </source>
</evidence>
<evidence type="ECO:0000256" key="8">
    <source>
        <dbReference type="ARBA" id="ARBA00022989"/>
    </source>
</evidence>
<accession>A0A369TL57</accession>
<dbReference type="GO" id="GO:0065002">
    <property type="term" value="P:intracellular protein transmembrane transport"/>
    <property type="evidence" value="ECO:0007669"/>
    <property type="project" value="TreeGrafter"/>
</dbReference>
<organism evidence="14 15">
    <name type="scientific">Thalassococcus profundi</name>
    <dbReference type="NCBI Taxonomy" id="2282382"/>
    <lineage>
        <taxon>Bacteria</taxon>
        <taxon>Pseudomonadati</taxon>
        <taxon>Pseudomonadota</taxon>
        <taxon>Alphaproteobacteria</taxon>
        <taxon>Rhodobacterales</taxon>
        <taxon>Roseobacteraceae</taxon>
        <taxon>Thalassococcus</taxon>
    </lineage>
</organism>
<dbReference type="GO" id="GO:0009306">
    <property type="term" value="P:protein secretion"/>
    <property type="evidence" value="ECO:0007669"/>
    <property type="project" value="UniProtKB-UniRule"/>
</dbReference>
<name>A0A369TL57_9RHOB</name>
<dbReference type="PRINTS" id="PR01651">
    <property type="entry name" value="SECGEXPORT"/>
</dbReference>
<evidence type="ECO:0000256" key="9">
    <source>
        <dbReference type="ARBA" id="ARBA00023010"/>
    </source>
</evidence>
<dbReference type="OrthoDB" id="7691811at2"/>
<gene>
    <name evidence="14" type="ORF">DU478_18030</name>
</gene>
<dbReference type="Proteomes" id="UP000253977">
    <property type="component" value="Unassembled WGS sequence"/>
</dbReference>
<evidence type="ECO:0000313" key="15">
    <source>
        <dbReference type="Proteomes" id="UP000253977"/>
    </source>
</evidence>
<evidence type="ECO:0000256" key="1">
    <source>
        <dbReference type="ARBA" id="ARBA00004651"/>
    </source>
</evidence>
<dbReference type="GO" id="GO:0005886">
    <property type="term" value="C:plasma membrane"/>
    <property type="evidence" value="ECO:0007669"/>
    <property type="project" value="UniProtKB-SubCell"/>
</dbReference>
<comment type="subcellular location">
    <subcellularLocation>
        <location evidence="1 12">Cell membrane</location>
        <topology evidence="1 12">Multi-pass membrane protein</topology>
    </subcellularLocation>
</comment>
<dbReference type="GO" id="GO:0015450">
    <property type="term" value="F:protein-transporting ATPase activity"/>
    <property type="evidence" value="ECO:0007669"/>
    <property type="project" value="UniProtKB-UniRule"/>
</dbReference>
<comment type="similarity">
    <text evidence="2 12">Belongs to the SecG family.</text>
</comment>
<keyword evidence="10 12" id="KW-0472">Membrane</keyword>
<feature type="transmembrane region" description="Helical" evidence="12">
    <location>
        <begin position="51"/>
        <end position="73"/>
    </location>
</feature>
<keyword evidence="6 12" id="KW-0812">Transmembrane</keyword>
<evidence type="ECO:0000256" key="3">
    <source>
        <dbReference type="ARBA" id="ARBA00017876"/>
    </source>
</evidence>
<evidence type="ECO:0000256" key="5">
    <source>
        <dbReference type="ARBA" id="ARBA00022475"/>
    </source>
</evidence>
<evidence type="ECO:0000256" key="7">
    <source>
        <dbReference type="ARBA" id="ARBA00022927"/>
    </source>
</evidence>
<evidence type="ECO:0000256" key="12">
    <source>
        <dbReference type="RuleBase" id="RU365087"/>
    </source>
</evidence>
<dbReference type="InterPro" id="IPR004692">
    <property type="entry name" value="SecG"/>
</dbReference>
<evidence type="ECO:0000256" key="10">
    <source>
        <dbReference type="ARBA" id="ARBA00023136"/>
    </source>
</evidence>
<keyword evidence="15" id="KW-1185">Reference proteome</keyword>
<evidence type="ECO:0000256" key="13">
    <source>
        <dbReference type="SAM" id="MobiDB-lite"/>
    </source>
</evidence>
<keyword evidence="4 12" id="KW-0813">Transport</keyword>
<dbReference type="PANTHER" id="PTHR34182">
    <property type="entry name" value="PROTEIN-EXPORT MEMBRANE PROTEIN SECG"/>
    <property type="match status" value="1"/>
</dbReference>
<sequence>MENVVLIIHLLLALSLIGVVLLQRSEGGGLGMGGGGSGAMAGRSAATPLGKLTWVLAIAFICTSLTLTIFAAANASGSSIMDRLGGSAPVEDSADPAVPGLPADGLLPPPSGSGSGDADAPLVPRAD</sequence>
<evidence type="ECO:0000313" key="14">
    <source>
        <dbReference type="EMBL" id="RDD64847.1"/>
    </source>
</evidence>
<feature type="region of interest" description="Disordered" evidence="13">
    <location>
        <begin position="84"/>
        <end position="127"/>
    </location>
</feature>
<evidence type="ECO:0000256" key="4">
    <source>
        <dbReference type="ARBA" id="ARBA00022448"/>
    </source>
</evidence>
<keyword evidence="5 12" id="KW-1003">Cell membrane</keyword>
<dbReference type="RefSeq" id="WP_114512362.1">
    <property type="nucleotide sequence ID" value="NZ_QPMK01000017.1"/>
</dbReference>
<keyword evidence="8 12" id="KW-1133">Transmembrane helix</keyword>
<proteinExistence type="inferred from homology"/>
<comment type="caution">
    <text evidence="12">Lacks conserved residue(s) required for the propagation of feature annotation.</text>
</comment>
<keyword evidence="7 12" id="KW-0653">Protein transport</keyword>
<comment type="function">
    <text evidence="11 12">Involved in protein export. Participates in an early event of protein translocation.</text>
</comment>